<name>A0ABQ5ASC7_9ASTR</name>
<evidence type="ECO:0000256" key="1">
    <source>
        <dbReference type="ARBA" id="ARBA00011738"/>
    </source>
</evidence>
<protein>
    <submittedName>
        <fullName evidence="3">Stress-response A/B barrel domain-containing protein UP3-like protein</fullName>
    </submittedName>
</protein>
<dbReference type="PANTHER" id="PTHR33178:SF3">
    <property type="entry name" value="STRESS-RESPONSE A_B BARREL DOMAIN-CONTAINING PROTEIN UP3"/>
    <property type="match status" value="1"/>
</dbReference>
<accession>A0ABQ5ASC7</accession>
<dbReference type="Pfam" id="PF07876">
    <property type="entry name" value="Dabb"/>
    <property type="match status" value="1"/>
</dbReference>
<feature type="domain" description="Stress-response A/B barrel" evidence="2">
    <location>
        <begin position="22"/>
        <end position="116"/>
    </location>
</feature>
<organism evidence="3 4">
    <name type="scientific">Tanacetum coccineum</name>
    <dbReference type="NCBI Taxonomy" id="301880"/>
    <lineage>
        <taxon>Eukaryota</taxon>
        <taxon>Viridiplantae</taxon>
        <taxon>Streptophyta</taxon>
        <taxon>Embryophyta</taxon>
        <taxon>Tracheophyta</taxon>
        <taxon>Spermatophyta</taxon>
        <taxon>Magnoliopsida</taxon>
        <taxon>eudicotyledons</taxon>
        <taxon>Gunneridae</taxon>
        <taxon>Pentapetalae</taxon>
        <taxon>asterids</taxon>
        <taxon>campanulids</taxon>
        <taxon>Asterales</taxon>
        <taxon>Asteraceae</taxon>
        <taxon>Asteroideae</taxon>
        <taxon>Anthemideae</taxon>
        <taxon>Anthemidinae</taxon>
        <taxon>Tanacetum</taxon>
    </lineage>
</organism>
<sequence length="128" mass="14034">MAVDWRSEGGVSSGGVIELGKAMRVSFVKLKENVTEDDKSKVLVVIRGVKDEFGGVIKEMSVGGNFSERAKGYEIASVAVFNGVEEMEKMDEDVEKVRREKEKVKEVVQSVVVVDYVVPVATHQSANL</sequence>
<dbReference type="EMBL" id="BQNB010012473">
    <property type="protein sequence ID" value="GJT03989.1"/>
    <property type="molecule type" value="Genomic_DNA"/>
</dbReference>
<proteinExistence type="predicted"/>
<keyword evidence="4" id="KW-1185">Reference proteome</keyword>
<dbReference type="SUPFAM" id="SSF54909">
    <property type="entry name" value="Dimeric alpha+beta barrel"/>
    <property type="match status" value="1"/>
</dbReference>
<dbReference type="PANTHER" id="PTHR33178">
    <property type="match status" value="1"/>
</dbReference>
<reference evidence="3" key="2">
    <citation type="submission" date="2022-01" db="EMBL/GenBank/DDBJ databases">
        <authorList>
            <person name="Yamashiro T."/>
            <person name="Shiraishi A."/>
            <person name="Satake H."/>
            <person name="Nakayama K."/>
        </authorList>
    </citation>
    <scope>NUCLEOTIDE SEQUENCE</scope>
</reference>
<evidence type="ECO:0000313" key="3">
    <source>
        <dbReference type="EMBL" id="GJT03989.1"/>
    </source>
</evidence>
<evidence type="ECO:0000259" key="2">
    <source>
        <dbReference type="PROSITE" id="PS51502"/>
    </source>
</evidence>
<dbReference type="Gene3D" id="3.30.70.100">
    <property type="match status" value="1"/>
</dbReference>
<dbReference type="InterPro" id="IPR044662">
    <property type="entry name" value="HS1/DABB1-like"/>
</dbReference>
<dbReference type="InterPro" id="IPR013097">
    <property type="entry name" value="Dabb"/>
</dbReference>
<reference evidence="3" key="1">
    <citation type="journal article" date="2022" name="Int. J. Mol. Sci.">
        <title>Draft Genome of Tanacetum Coccineum: Genomic Comparison of Closely Related Tanacetum-Family Plants.</title>
        <authorList>
            <person name="Yamashiro T."/>
            <person name="Shiraishi A."/>
            <person name="Nakayama K."/>
            <person name="Satake H."/>
        </authorList>
    </citation>
    <scope>NUCLEOTIDE SEQUENCE</scope>
</reference>
<dbReference type="InterPro" id="IPR011008">
    <property type="entry name" value="Dimeric_a/b-barrel"/>
</dbReference>
<dbReference type="Proteomes" id="UP001151760">
    <property type="component" value="Unassembled WGS sequence"/>
</dbReference>
<gene>
    <name evidence="3" type="ORF">Tco_0838451</name>
</gene>
<dbReference type="SMART" id="SM00886">
    <property type="entry name" value="Dabb"/>
    <property type="match status" value="1"/>
</dbReference>
<comment type="subunit">
    <text evidence="1">Homodimer.</text>
</comment>
<comment type="caution">
    <text evidence="3">The sequence shown here is derived from an EMBL/GenBank/DDBJ whole genome shotgun (WGS) entry which is preliminary data.</text>
</comment>
<evidence type="ECO:0000313" key="4">
    <source>
        <dbReference type="Proteomes" id="UP001151760"/>
    </source>
</evidence>
<dbReference type="PROSITE" id="PS51502">
    <property type="entry name" value="S_R_A_B_BARREL"/>
    <property type="match status" value="1"/>
</dbReference>